<gene>
    <name evidence="1" type="ORF">Z045_25700</name>
</gene>
<reference evidence="2" key="1">
    <citation type="submission" date="2015-01" db="EMBL/GenBank/DDBJ databases">
        <title>Draft genome sequence of Rhodococcus pyridinivorans strain KG-16, a hydrocarbon-degrading bacterium.</title>
        <authorList>
            <person name="Aggarwal R.K."/>
            <person name="Dawar C."/>
        </authorList>
    </citation>
    <scope>NUCLEOTIDE SEQUENCE [LARGE SCALE GENOMIC DNA]</scope>
    <source>
        <strain evidence="2">KG-16</strain>
    </source>
</reference>
<protein>
    <recommendedName>
        <fullName evidence="3">Transposase</fullName>
    </recommendedName>
</protein>
<dbReference type="Proteomes" id="UP000053060">
    <property type="component" value="Unassembled WGS sequence"/>
</dbReference>
<evidence type="ECO:0008006" key="3">
    <source>
        <dbReference type="Google" id="ProtNLM"/>
    </source>
</evidence>
<evidence type="ECO:0000313" key="2">
    <source>
        <dbReference type="Proteomes" id="UP000053060"/>
    </source>
</evidence>
<evidence type="ECO:0000313" key="1">
    <source>
        <dbReference type="EMBL" id="KSZ56003.1"/>
    </source>
</evidence>
<sequence length="67" mass="7576">MTHDHSAALARLDDLKGADPRSVFAELIRSGLQELIEPDERGDPESPLRWTTKSLRHLAEELTRNGR</sequence>
<dbReference type="AlphaFoldDB" id="A0A0V9UDI8"/>
<dbReference type="EMBL" id="AZXY01000029">
    <property type="protein sequence ID" value="KSZ56003.1"/>
    <property type="molecule type" value="Genomic_DNA"/>
</dbReference>
<organism evidence="1 2">
    <name type="scientific">Rhodococcus pyridinivorans KG-16</name>
    <dbReference type="NCBI Taxonomy" id="1441730"/>
    <lineage>
        <taxon>Bacteria</taxon>
        <taxon>Bacillati</taxon>
        <taxon>Actinomycetota</taxon>
        <taxon>Actinomycetes</taxon>
        <taxon>Mycobacteriales</taxon>
        <taxon>Nocardiaceae</taxon>
        <taxon>Rhodococcus</taxon>
    </lineage>
</organism>
<reference evidence="1 2" key="2">
    <citation type="journal article" date="2016" name="Genome Announc.">
        <title>Draft Genome Sequence of a Versatile Hydrocarbon-Degrading Bacterium, Rhodococcus pyridinivorans Strain KG-16, Collected from Oil Fields in India.</title>
        <authorList>
            <person name="Aggarwal R.K."/>
            <person name="Dawar C."/>
            <person name="Phanindranath R."/>
            <person name="Mutnuri L."/>
            <person name="Dayal A.M."/>
        </authorList>
    </citation>
    <scope>NUCLEOTIDE SEQUENCE [LARGE SCALE GENOMIC DNA]</scope>
    <source>
        <strain evidence="1 2">KG-16</strain>
    </source>
</reference>
<dbReference type="Pfam" id="PF07592">
    <property type="entry name" value="DDE_Tnp_ISAZ013"/>
    <property type="match status" value="1"/>
</dbReference>
<accession>A0A0V9UDI8</accession>
<dbReference type="PATRIC" id="fig|1441730.3.peg.5428"/>
<comment type="caution">
    <text evidence="1">The sequence shown here is derived from an EMBL/GenBank/DDBJ whole genome shotgun (WGS) entry which is preliminary data.</text>
</comment>
<dbReference type="InterPro" id="IPR011518">
    <property type="entry name" value="Transposase_36"/>
</dbReference>
<proteinExistence type="predicted"/>
<name>A0A0V9UDI8_9NOCA</name>